<protein>
    <recommendedName>
        <fullName evidence="3">Cytochrome c7-like domain-containing protein</fullName>
    </recommendedName>
</protein>
<keyword evidence="1" id="KW-0732">Signal</keyword>
<dbReference type="PANTHER" id="PTHR35038">
    <property type="entry name" value="DISSIMILATORY SULFITE REDUCTASE SIRA"/>
    <property type="match status" value="1"/>
</dbReference>
<dbReference type="Pfam" id="PF14522">
    <property type="entry name" value="Cytochrome_C7"/>
    <property type="match status" value="1"/>
</dbReference>
<evidence type="ECO:0000313" key="4">
    <source>
        <dbReference type="EMBL" id="MCA9726283.1"/>
    </source>
</evidence>
<gene>
    <name evidence="4" type="ORF">KC729_01270</name>
</gene>
<evidence type="ECO:0000313" key="5">
    <source>
        <dbReference type="Proteomes" id="UP000697710"/>
    </source>
</evidence>
<dbReference type="Gene3D" id="1.10.1130.10">
    <property type="entry name" value="Flavocytochrome C3, Chain A"/>
    <property type="match status" value="1"/>
</dbReference>
<dbReference type="EMBL" id="JAGQHR010000016">
    <property type="protein sequence ID" value="MCA9726283.1"/>
    <property type="molecule type" value="Genomic_DNA"/>
</dbReference>
<name>A0A956RMQ0_UNCEI</name>
<reference evidence="4" key="2">
    <citation type="journal article" date="2021" name="Microbiome">
        <title>Successional dynamics and alternative stable states in a saline activated sludge microbial community over 9 years.</title>
        <authorList>
            <person name="Wang Y."/>
            <person name="Ye J."/>
            <person name="Ju F."/>
            <person name="Liu L."/>
            <person name="Boyd J.A."/>
            <person name="Deng Y."/>
            <person name="Parks D.H."/>
            <person name="Jiang X."/>
            <person name="Yin X."/>
            <person name="Woodcroft B.J."/>
            <person name="Tyson G.W."/>
            <person name="Hugenholtz P."/>
            <person name="Polz M.F."/>
            <person name="Zhang T."/>
        </authorList>
    </citation>
    <scope>NUCLEOTIDE SEQUENCE</scope>
    <source>
        <strain evidence="4">HKST-UBA01</strain>
    </source>
</reference>
<accession>A0A956RMQ0</accession>
<feature type="compositionally biased region" description="Polar residues" evidence="2">
    <location>
        <begin position="53"/>
        <end position="64"/>
    </location>
</feature>
<dbReference type="InterPro" id="IPR051829">
    <property type="entry name" value="Multiheme_Cytochr_ET"/>
</dbReference>
<dbReference type="AlphaFoldDB" id="A0A956RMQ0"/>
<dbReference type="InterPro" id="IPR029467">
    <property type="entry name" value="Cyt_c7-like"/>
</dbReference>
<evidence type="ECO:0000259" key="3">
    <source>
        <dbReference type="Pfam" id="PF14522"/>
    </source>
</evidence>
<reference evidence="4" key="1">
    <citation type="submission" date="2020-04" db="EMBL/GenBank/DDBJ databases">
        <authorList>
            <person name="Zhang T."/>
        </authorList>
    </citation>
    <scope>NUCLEOTIDE SEQUENCE</scope>
    <source>
        <strain evidence="4">HKST-UBA01</strain>
    </source>
</reference>
<feature type="region of interest" description="Disordered" evidence="2">
    <location>
        <begin position="27"/>
        <end position="66"/>
    </location>
</feature>
<organism evidence="4 5">
    <name type="scientific">Eiseniibacteriota bacterium</name>
    <dbReference type="NCBI Taxonomy" id="2212470"/>
    <lineage>
        <taxon>Bacteria</taxon>
        <taxon>Candidatus Eiseniibacteriota</taxon>
    </lineage>
</organism>
<dbReference type="InterPro" id="IPR036280">
    <property type="entry name" value="Multihaem_cyt_sf"/>
</dbReference>
<evidence type="ECO:0000256" key="1">
    <source>
        <dbReference type="ARBA" id="ARBA00022729"/>
    </source>
</evidence>
<proteinExistence type="predicted"/>
<comment type="caution">
    <text evidence="4">The sequence shown here is derived from an EMBL/GenBank/DDBJ whole genome shotgun (WGS) entry which is preliminary data.</text>
</comment>
<evidence type="ECO:0000256" key="2">
    <source>
        <dbReference type="SAM" id="MobiDB-lite"/>
    </source>
</evidence>
<sequence>MRNRTIVLIAAAGIGTALTVSWTWTTKSRADSPRQSRAVEQIPMPPPPDAASNAATMSNENTAGASAPRYSVTIRTPAPSPGVTTGLIDGQGRLVTVPCATCHSMVEPPPPASALGLQSLKNFHKGLVLEHGKLTCASCHNPEDSRTYRLADGTVVEGWDVMELCSQCHGPQRTDYDHGAHGGMTGYWDLAAGPRTRNSCTSCHSPHEPAFGPMRPTFKPIDRFLLDRDHHEGSPEDMTRE</sequence>
<dbReference type="SUPFAM" id="SSF48695">
    <property type="entry name" value="Multiheme cytochromes"/>
    <property type="match status" value="1"/>
</dbReference>
<dbReference type="Proteomes" id="UP000697710">
    <property type="component" value="Unassembled WGS sequence"/>
</dbReference>
<feature type="domain" description="Cytochrome c7-like" evidence="3">
    <location>
        <begin position="128"/>
        <end position="205"/>
    </location>
</feature>